<evidence type="ECO:0000313" key="2">
    <source>
        <dbReference type="EMBL" id="KAK9870719.1"/>
    </source>
</evidence>
<dbReference type="EMBL" id="JARQZJ010000003">
    <property type="protein sequence ID" value="KAK9870719.1"/>
    <property type="molecule type" value="Genomic_DNA"/>
</dbReference>
<comment type="caution">
    <text evidence="2">The sequence shown here is derived from an EMBL/GenBank/DDBJ whole genome shotgun (WGS) entry which is preliminary data.</text>
</comment>
<feature type="region of interest" description="Disordered" evidence="1">
    <location>
        <begin position="94"/>
        <end position="119"/>
    </location>
</feature>
<evidence type="ECO:0000256" key="1">
    <source>
        <dbReference type="SAM" id="MobiDB-lite"/>
    </source>
</evidence>
<evidence type="ECO:0000313" key="3">
    <source>
        <dbReference type="Proteomes" id="UP001431783"/>
    </source>
</evidence>
<dbReference type="Proteomes" id="UP001431783">
    <property type="component" value="Unassembled WGS sequence"/>
</dbReference>
<reference evidence="2 3" key="1">
    <citation type="submission" date="2023-03" db="EMBL/GenBank/DDBJ databases">
        <title>Genome insight into feeding habits of ladybird beetles.</title>
        <authorList>
            <person name="Li H.-S."/>
            <person name="Huang Y.-H."/>
            <person name="Pang H."/>
        </authorList>
    </citation>
    <scope>NUCLEOTIDE SEQUENCE [LARGE SCALE GENOMIC DNA]</scope>
    <source>
        <strain evidence="2">SYSU_2023b</strain>
        <tissue evidence="2">Whole body</tissue>
    </source>
</reference>
<dbReference type="AlphaFoldDB" id="A0AAW1TU92"/>
<accession>A0AAW1TU92</accession>
<feature type="non-terminal residue" evidence="2">
    <location>
        <position position="119"/>
    </location>
</feature>
<organism evidence="2 3">
    <name type="scientific">Henosepilachna vigintioctopunctata</name>
    <dbReference type="NCBI Taxonomy" id="420089"/>
    <lineage>
        <taxon>Eukaryota</taxon>
        <taxon>Metazoa</taxon>
        <taxon>Ecdysozoa</taxon>
        <taxon>Arthropoda</taxon>
        <taxon>Hexapoda</taxon>
        <taxon>Insecta</taxon>
        <taxon>Pterygota</taxon>
        <taxon>Neoptera</taxon>
        <taxon>Endopterygota</taxon>
        <taxon>Coleoptera</taxon>
        <taxon>Polyphaga</taxon>
        <taxon>Cucujiformia</taxon>
        <taxon>Coccinelloidea</taxon>
        <taxon>Coccinellidae</taxon>
        <taxon>Epilachninae</taxon>
        <taxon>Epilachnini</taxon>
        <taxon>Henosepilachna</taxon>
    </lineage>
</organism>
<proteinExistence type="predicted"/>
<name>A0AAW1TU92_9CUCU</name>
<protein>
    <submittedName>
        <fullName evidence="2">Uncharacterized protein</fullName>
    </submittedName>
</protein>
<sequence>MKEGFAHLLLIEGYDAQSFLSHPHTDVTAQLKTQNEKKTTKRMIEDEEFKVPKKTARESNRTTQDAVVIAVAAITTSNKFQTLITEKEMDIETISDENVDSKKKESQNITIKKQRKERR</sequence>
<keyword evidence="3" id="KW-1185">Reference proteome</keyword>
<gene>
    <name evidence="2" type="ORF">WA026_008290</name>
</gene>